<keyword evidence="6" id="KW-0440">LIM domain</keyword>
<evidence type="ECO:0000256" key="2">
    <source>
        <dbReference type="ARBA" id="ARBA00022541"/>
    </source>
</evidence>
<sequence>MMTGQPRWIPPEAMNTSAIKGEEGQGCPRCGGAVFAAEQMLAKGTSVSCLLSIPNDGRMLGPTAVSLAWQEDISCFRQMWHRKCFTCNDCRRPLDSISACDGPDREVYCKGCYGKKFGPKGFGYGTTLVSTDPEAQQPAPRDDKPSGGVAPPGEGCLRCGFSVFQAEMMISKDKVWHKRCFNCAECHKSLDSTNLCDGPDGEIYCKAHYHVRFGIKGIGFGMGAGCLSMG</sequence>
<keyword evidence="2" id="KW-0517">Myogenesis</keyword>
<proteinExistence type="predicted"/>
<evidence type="ECO:0000256" key="6">
    <source>
        <dbReference type="ARBA" id="ARBA00023038"/>
    </source>
</evidence>
<dbReference type="GO" id="GO:0045214">
    <property type="term" value="P:sarcomere organization"/>
    <property type="evidence" value="ECO:0007669"/>
    <property type="project" value="TreeGrafter"/>
</dbReference>
<dbReference type="PANTHER" id="PTHR24215">
    <property type="entry name" value="RHO-GTPASE-ACTIVATING PROTEIN LRG1"/>
    <property type="match status" value="1"/>
</dbReference>
<dbReference type="FunFam" id="2.10.110.10:FF:000001">
    <property type="entry name" value="Cysteine and glycine-rich protein 1"/>
    <property type="match status" value="2"/>
</dbReference>
<dbReference type="GO" id="GO:0046872">
    <property type="term" value="F:metal ion binding"/>
    <property type="evidence" value="ECO:0007669"/>
    <property type="project" value="UniProtKB-KW"/>
</dbReference>
<comment type="subcellular location">
    <subcellularLocation>
        <location evidence="1">Nucleus</location>
    </subcellularLocation>
</comment>
<name>A0A7R8ZM23_9CRUS</name>
<dbReference type="OrthoDB" id="6364381at2759"/>
<evidence type="ECO:0000256" key="7">
    <source>
        <dbReference type="ARBA" id="ARBA00023242"/>
    </source>
</evidence>
<dbReference type="GO" id="GO:0005634">
    <property type="term" value="C:nucleus"/>
    <property type="evidence" value="ECO:0007669"/>
    <property type="project" value="UniProtKB-SubCell"/>
</dbReference>
<dbReference type="SMART" id="SM00132">
    <property type="entry name" value="LIM"/>
    <property type="match status" value="2"/>
</dbReference>
<dbReference type="GO" id="GO:0060537">
    <property type="term" value="P:muscle tissue development"/>
    <property type="evidence" value="ECO:0007669"/>
    <property type="project" value="TreeGrafter"/>
</dbReference>
<dbReference type="GO" id="GO:0008307">
    <property type="term" value="F:structural constituent of muscle"/>
    <property type="evidence" value="ECO:0007669"/>
    <property type="project" value="TreeGrafter"/>
</dbReference>
<keyword evidence="7" id="KW-0539">Nucleus</keyword>
<gene>
    <name evidence="8" type="ORF">CTOB1V02_LOCUS7475</name>
</gene>
<keyword evidence="3" id="KW-0479">Metal-binding</keyword>
<organism evidence="8">
    <name type="scientific">Cyprideis torosa</name>
    <dbReference type="NCBI Taxonomy" id="163714"/>
    <lineage>
        <taxon>Eukaryota</taxon>
        <taxon>Metazoa</taxon>
        <taxon>Ecdysozoa</taxon>
        <taxon>Arthropoda</taxon>
        <taxon>Crustacea</taxon>
        <taxon>Oligostraca</taxon>
        <taxon>Ostracoda</taxon>
        <taxon>Podocopa</taxon>
        <taxon>Podocopida</taxon>
        <taxon>Cytherocopina</taxon>
        <taxon>Cytheroidea</taxon>
        <taxon>Cytherideidae</taxon>
        <taxon>Cyprideis</taxon>
    </lineage>
</organism>
<evidence type="ECO:0000256" key="3">
    <source>
        <dbReference type="ARBA" id="ARBA00022723"/>
    </source>
</evidence>
<dbReference type="PROSITE" id="PS50023">
    <property type="entry name" value="LIM_DOMAIN_2"/>
    <property type="match status" value="2"/>
</dbReference>
<evidence type="ECO:0000256" key="5">
    <source>
        <dbReference type="ARBA" id="ARBA00022833"/>
    </source>
</evidence>
<keyword evidence="5" id="KW-0862">Zinc</keyword>
<evidence type="ECO:0000313" key="8">
    <source>
        <dbReference type="EMBL" id="CAD7229606.1"/>
    </source>
</evidence>
<dbReference type="InterPro" id="IPR001781">
    <property type="entry name" value="Znf_LIM"/>
</dbReference>
<dbReference type="PANTHER" id="PTHR24215:SF35">
    <property type="entry name" value="MUSCLE LIM PROTEIN MLP84B"/>
    <property type="match status" value="1"/>
</dbReference>
<protein>
    <submittedName>
        <fullName evidence="8">Uncharacterized protein</fullName>
    </submittedName>
</protein>
<dbReference type="EMBL" id="OB662169">
    <property type="protein sequence ID" value="CAD7229606.1"/>
    <property type="molecule type" value="Genomic_DNA"/>
</dbReference>
<keyword evidence="4" id="KW-0677">Repeat</keyword>
<dbReference type="PROSITE" id="PS00478">
    <property type="entry name" value="LIM_DOMAIN_1"/>
    <property type="match status" value="1"/>
</dbReference>
<dbReference type="GO" id="GO:0007517">
    <property type="term" value="P:muscle organ development"/>
    <property type="evidence" value="ECO:0007669"/>
    <property type="project" value="UniProtKB-KW"/>
</dbReference>
<dbReference type="Gene3D" id="2.10.110.10">
    <property type="entry name" value="Cysteine Rich Protein"/>
    <property type="match status" value="2"/>
</dbReference>
<dbReference type="SUPFAM" id="SSF57716">
    <property type="entry name" value="Glucocorticoid receptor-like (DNA-binding domain)"/>
    <property type="match status" value="4"/>
</dbReference>
<reference evidence="8" key="1">
    <citation type="submission" date="2020-11" db="EMBL/GenBank/DDBJ databases">
        <authorList>
            <person name="Tran Van P."/>
        </authorList>
    </citation>
    <scope>NUCLEOTIDE SEQUENCE</scope>
</reference>
<dbReference type="Pfam" id="PF00412">
    <property type="entry name" value="LIM"/>
    <property type="match status" value="2"/>
</dbReference>
<evidence type="ECO:0000256" key="4">
    <source>
        <dbReference type="ARBA" id="ARBA00022737"/>
    </source>
</evidence>
<accession>A0A7R8ZM23</accession>
<dbReference type="GO" id="GO:0042805">
    <property type="term" value="F:actinin binding"/>
    <property type="evidence" value="ECO:0007669"/>
    <property type="project" value="TreeGrafter"/>
</dbReference>
<dbReference type="CDD" id="cd09326">
    <property type="entry name" value="LIM_CRP_like"/>
    <property type="match status" value="1"/>
</dbReference>
<dbReference type="GO" id="GO:0030018">
    <property type="term" value="C:Z disc"/>
    <property type="evidence" value="ECO:0007669"/>
    <property type="project" value="UniProtKB-ARBA"/>
</dbReference>
<evidence type="ECO:0000256" key="1">
    <source>
        <dbReference type="ARBA" id="ARBA00004123"/>
    </source>
</evidence>
<dbReference type="AlphaFoldDB" id="A0A7R8ZM23"/>